<dbReference type="EMBL" id="CAUYUJ010019262">
    <property type="protein sequence ID" value="CAK0889742.1"/>
    <property type="molecule type" value="Genomic_DNA"/>
</dbReference>
<proteinExistence type="predicted"/>
<reference evidence="2" key="1">
    <citation type="submission" date="2023-10" db="EMBL/GenBank/DDBJ databases">
        <authorList>
            <person name="Chen Y."/>
            <person name="Shah S."/>
            <person name="Dougan E. K."/>
            <person name="Thang M."/>
            <person name="Chan C."/>
        </authorList>
    </citation>
    <scope>NUCLEOTIDE SEQUENCE [LARGE SCALE GENOMIC DNA]</scope>
</reference>
<sequence length="385" mass="42962">MSWLSTVGAGAQALRQGARQVRERLRGGAAPPADHGAELEQQVRAAATPAEREEISHAWAARLAHRGGDPALRRALLRTGACEALLEAAALDHRPGAVGGLRMLLTQVLDCPELLRSDLLQAAAGGGELLGEQHVAWLVRVLGALKADAREEARRAERHQLSQDIEHLAQELEELDAHPDLQGKSDKSFKLRARQLEVSGELLDVYAALRQSIEEAKAYQGEVQERREEELVVIGEEATEYSASLQSPGVRQIGGHLRAVRRLRRADAASVDERHRALQAELQESHEITQTLLQEMDTQRADADASIMQLEEQKRGLKVRLDEVSHQLAQAQIEQRSHLEQRDEQRRIVDAIEAEFRAEIQHEEALVSRARHEQRTAERLRLETE</sequence>
<feature type="coiled-coil region" evidence="1">
    <location>
        <begin position="293"/>
        <end position="334"/>
    </location>
</feature>
<accession>A0ABN9WX14</accession>
<protein>
    <submittedName>
        <fullName evidence="2">Uncharacterized protein</fullName>
    </submittedName>
</protein>
<evidence type="ECO:0000313" key="2">
    <source>
        <dbReference type="EMBL" id="CAK0889742.1"/>
    </source>
</evidence>
<dbReference type="Proteomes" id="UP001189429">
    <property type="component" value="Unassembled WGS sequence"/>
</dbReference>
<comment type="caution">
    <text evidence="2">The sequence shown here is derived from an EMBL/GenBank/DDBJ whole genome shotgun (WGS) entry which is preliminary data.</text>
</comment>
<name>A0ABN9WX14_9DINO</name>
<evidence type="ECO:0000313" key="3">
    <source>
        <dbReference type="Proteomes" id="UP001189429"/>
    </source>
</evidence>
<gene>
    <name evidence="2" type="ORF">PCOR1329_LOCUS70205</name>
</gene>
<organism evidence="2 3">
    <name type="scientific">Prorocentrum cordatum</name>
    <dbReference type="NCBI Taxonomy" id="2364126"/>
    <lineage>
        <taxon>Eukaryota</taxon>
        <taxon>Sar</taxon>
        <taxon>Alveolata</taxon>
        <taxon>Dinophyceae</taxon>
        <taxon>Prorocentrales</taxon>
        <taxon>Prorocentraceae</taxon>
        <taxon>Prorocentrum</taxon>
    </lineage>
</organism>
<keyword evidence="1" id="KW-0175">Coiled coil</keyword>
<evidence type="ECO:0000256" key="1">
    <source>
        <dbReference type="SAM" id="Coils"/>
    </source>
</evidence>
<keyword evidence="3" id="KW-1185">Reference proteome</keyword>